<sequence length="430" mass="45988">MASRSFTVNNPDLVKPTVTWLDPLDNQNVAGSTTLRLRVLDNQAVQEVRVFAGGTLLSVLSQAPYELVWDSTTVADGPVVLKAVATDTAGNSSNPAEITVNVRNQGVPPLLSILLPQADVAVGVQFTARASVTRQQTSFTWQPTSGNNLWARVYDYRGRLVQQDPLLVNGAQPSDNADSVAEAVFDLGNVPNDTYRLVVEGFVVVNGAPFRLYQERMVEVKTNSNLPPALVIYQPRDGTILPGGFLYLVGDVTDDSGRVHAVEVRLIGGTCQNPSQENYLLRYEAGPYGLFFMTIPLDAYPFIANGGYCLRVVGVDAADRTLRNIQEFNVTVDRGAGPVPTATISASPSTIVVPGTASWTVSFSSAVRYTALLRKDGKVVEGRSGSGASLSFSRAFSDQDVGAWDLVVVFEDGTGIQGFASGGPVAVTRP</sequence>
<dbReference type="AlphaFoldDB" id="A0A399E2C1"/>
<reference evidence="1 2" key="1">
    <citation type="submission" date="2018-08" db="EMBL/GenBank/DDBJ databases">
        <title>Meiothermus cateniformans JCM 15151 genome sequencing project.</title>
        <authorList>
            <person name="Da Costa M.S."/>
            <person name="Albuquerque L."/>
            <person name="Raposo P."/>
            <person name="Froufe H.J.C."/>
            <person name="Barroso C.S."/>
            <person name="Egas C."/>
        </authorList>
    </citation>
    <scope>NUCLEOTIDE SEQUENCE [LARGE SCALE GENOMIC DNA]</scope>
    <source>
        <strain evidence="1 2">JCM 15151</strain>
    </source>
</reference>
<evidence type="ECO:0000313" key="1">
    <source>
        <dbReference type="EMBL" id="RIH78807.1"/>
    </source>
</evidence>
<organism evidence="1 2">
    <name type="scientific">Meiothermus taiwanensis</name>
    <dbReference type="NCBI Taxonomy" id="172827"/>
    <lineage>
        <taxon>Bacteria</taxon>
        <taxon>Thermotogati</taxon>
        <taxon>Deinococcota</taxon>
        <taxon>Deinococci</taxon>
        <taxon>Thermales</taxon>
        <taxon>Thermaceae</taxon>
        <taxon>Meiothermus</taxon>
    </lineage>
</organism>
<dbReference type="Proteomes" id="UP000266089">
    <property type="component" value="Unassembled WGS sequence"/>
</dbReference>
<gene>
    <name evidence="1" type="ORF">Mcate_00670</name>
</gene>
<comment type="caution">
    <text evidence="1">The sequence shown here is derived from an EMBL/GenBank/DDBJ whole genome shotgun (WGS) entry which is preliminary data.</text>
</comment>
<proteinExistence type="predicted"/>
<name>A0A399E2C1_9DEIN</name>
<dbReference type="EMBL" id="QWKX01000011">
    <property type="protein sequence ID" value="RIH78807.1"/>
    <property type="molecule type" value="Genomic_DNA"/>
</dbReference>
<accession>A0A399E2C1</accession>
<dbReference type="InterPro" id="IPR013783">
    <property type="entry name" value="Ig-like_fold"/>
</dbReference>
<evidence type="ECO:0000313" key="2">
    <source>
        <dbReference type="Proteomes" id="UP000266089"/>
    </source>
</evidence>
<dbReference type="Pfam" id="PF17957">
    <property type="entry name" value="Big_7"/>
    <property type="match status" value="1"/>
</dbReference>
<dbReference type="Gene3D" id="2.60.40.10">
    <property type="entry name" value="Immunoglobulins"/>
    <property type="match status" value="1"/>
</dbReference>
<protein>
    <submittedName>
        <fullName evidence="1">Uncharacterized protein</fullName>
    </submittedName>
</protein>